<organism evidence="2 3">
    <name type="scientific">Alkaliphilus serpentinus</name>
    <dbReference type="NCBI Taxonomy" id="1482731"/>
    <lineage>
        <taxon>Bacteria</taxon>
        <taxon>Bacillati</taxon>
        <taxon>Bacillota</taxon>
        <taxon>Clostridia</taxon>
        <taxon>Peptostreptococcales</taxon>
        <taxon>Natronincolaceae</taxon>
        <taxon>Alkaliphilus</taxon>
    </lineage>
</organism>
<dbReference type="OrthoDB" id="9797653at2"/>
<dbReference type="InterPro" id="IPR044855">
    <property type="entry name" value="CoA-Trfase_III_dom3_sf"/>
</dbReference>
<dbReference type="PANTHER" id="PTHR48207">
    <property type="entry name" value="SUCCINATE--HYDROXYMETHYLGLUTARATE COA-TRANSFERASE"/>
    <property type="match status" value="1"/>
</dbReference>
<evidence type="ECO:0000313" key="2">
    <source>
        <dbReference type="EMBL" id="KAB3532096.1"/>
    </source>
</evidence>
<dbReference type="SUPFAM" id="SSF89796">
    <property type="entry name" value="CoA-transferase family III (CaiB/BaiF)"/>
    <property type="match status" value="1"/>
</dbReference>
<dbReference type="AlphaFoldDB" id="A0A833HQM6"/>
<name>A0A833HQM6_9FIRM</name>
<evidence type="ECO:0000256" key="1">
    <source>
        <dbReference type="ARBA" id="ARBA00022679"/>
    </source>
</evidence>
<dbReference type="Proteomes" id="UP000465601">
    <property type="component" value="Unassembled WGS sequence"/>
</dbReference>
<dbReference type="EMBL" id="WBZB01000011">
    <property type="protein sequence ID" value="KAB3532096.1"/>
    <property type="molecule type" value="Genomic_DNA"/>
</dbReference>
<dbReference type="GO" id="GO:0008410">
    <property type="term" value="F:CoA-transferase activity"/>
    <property type="evidence" value="ECO:0007669"/>
    <property type="project" value="TreeGrafter"/>
</dbReference>
<dbReference type="InterPro" id="IPR003673">
    <property type="entry name" value="CoA-Trfase_fam_III"/>
</dbReference>
<accession>A0A833HQM6</accession>
<reference evidence="2 3" key="1">
    <citation type="submission" date="2019-10" db="EMBL/GenBank/DDBJ databases">
        <title>Alkaliphilus serpentinus sp. nov. and Alkaliphilus pronyensis sp. nov., two novel anaerobic alkaliphilic species isolated from the serpentinized-hosted hydrothermal field of the Prony Bay (New Caledonia).</title>
        <authorList>
            <person name="Postec A."/>
        </authorList>
    </citation>
    <scope>NUCLEOTIDE SEQUENCE [LARGE SCALE GENOMIC DNA]</scope>
    <source>
        <strain evidence="2 3">LacT</strain>
    </source>
</reference>
<dbReference type="Pfam" id="PF02515">
    <property type="entry name" value="CoA_transf_3"/>
    <property type="match status" value="1"/>
</dbReference>
<protein>
    <submittedName>
        <fullName evidence="2">CoA transferase</fullName>
    </submittedName>
</protein>
<keyword evidence="3" id="KW-1185">Reference proteome</keyword>
<dbReference type="RefSeq" id="WP_151864923.1">
    <property type="nucleotide sequence ID" value="NZ_WBZB01000011.1"/>
</dbReference>
<dbReference type="PANTHER" id="PTHR48207:SF3">
    <property type="entry name" value="SUCCINATE--HYDROXYMETHYLGLUTARATE COA-TRANSFERASE"/>
    <property type="match status" value="1"/>
</dbReference>
<evidence type="ECO:0000313" key="3">
    <source>
        <dbReference type="Proteomes" id="UP000465601"/>
    </source>
</evidence>
<dbReference type="Gene3D" id="3.30.1540.10">
    <property type="entry name" value="formyl-coa transferase, domain 3"/>
    <property type="match status" value="1"/>
</dbReference>
<dbReference type="Gene3D" id="3.40.50.10540">
    <property type="entry name" value="Crotonobetainyl-coa:carnitine coa-transferase, domain 1"/>
    <property type="match status" value="1"/>
</dbReference>
<proteinExistence type="predicted"/>
<gene>
    <name evidence="2" type="ORF">F8153_03235</name>
</gene>
<keyword evidence="1 2" id="KW-0808">Transferase</keyword>
<comment type="caution">
    <text evidence="2">The sequence shown here is derived from an EMBL/GenBank/DDBJ whole genome shotgun (WGS) entry which is preliminary data.</text>
</comment>
<dbReference type="InterPro" id="IPR050483">
    <property type="entry name" value="CoA-transferase_III_domain"/>
</dbReference>
<dbReference type="InterPro" id="IPR023606">
    <property type="entry name" value="CoA-Trfase_III_dom_1_sf"/>
</dbReference>
<sequence>MKQALEGIKVLDLTRVLAGPYATMIMADMGAEVIKVEMPGVGDDSRQFGPYVNGESAYFMSINRNKRSMTLNLKKEKAQRLFMDMMKKCDVIVENFRPGTMEKLGLGYDKLKEVNPAIIYAACSGFGHSGPYSQRAAYDAVVQAMGGIMSITGEKDGKFTRVGPSIGDITAGLFSAIGILAAINYRNQTGQGQKVDVAMLDCQLAILENAIARYVVTGEIPKPAGNRHSSIVPFEPFETADGEIMIAAGNDVLWAKFCEAIHCQDLIEDEKYKTNPLRNQNYPLLRPIIADKIKEKTTEDWLKILDAAGVPNGPINTIDKVLENPQLLAREMVVEVQHPTAGNFKMPGVPIKMSETQGEITRPAPILGEHTHEILKELLDLSDEEISELQVEGIF</sequence>